<sequence length="56" mass="6304">MSIVGENESHKWAYSISSVSRLSFELQQQSRCTSTWVGHGLPASAKYSRFHALIYA</sequence>
<reference evidence="3" key="1">
    <citation type="journal article" date="2011" name="Genetics">
        <title>Massive changes in genome architecture accompany the transition to self-fertility in the filamentous fungus Neurospora tetrasperma.</title>
        <authorList>
            <person name="Ellison C.E."/>
            <person name="Stajich J.E."/>
            <person name="Jacobson D.J."/>
            <person name="Natvig D.O."/>
            <person name="Lapidus A."/>
            <person name="Foster B."/>
            <person name="Aerts A."/>
            <person name="Riley R."/>
            <person name="Lindquist E.A."/>
            <person name="Grigoriev I.V."/>
            <person name="Taylor J.W."/>
        </authorList>
    </citation>
    <scope>NUCLEOTIDE SEQUENCE [LARGE SCALE GENOMIC DNA]</scope>
    <source>
        <strain evidence="3">FGSC 2508 / P0657</strain>
    </source>
</reference>
<dbReference type="RefSeq" id="XP_009854624.1">
    <property type="nucleotide sequence ID" value="XM_009856322.1"/>
</dbReference>
<dbReference type="EMBL" id="GL891307">
    <property type="protein sequence ID" value="EGO54694.1"/>
    <property type="molecule type" value="Genomic_DNA"/>
</dbReference>
<evidence type="ECO:0000259" key="1">
    <source>
        <dbReference type="PROSITE" id="PS50836"/>
    </source>
</evidence>
<dbReference type="HOGENOM" id="CLU_3014738_0_0_1"/>
<dbReference type="KEGG" id="nte:NEUTE1DRAFT118287"/>
<name>F8MV69_NEUT8</name>
<dbReference type="Proteomes" id="UP000008065">
    <property type="component" value="Unassembled WGS sequence"/>
</dbReference>
<dbReference type="PROSITE" id="PS50836">
    <property type="entry name" value="DOMON"/>
    <property type="match status" value="1"/>
</dbReference>
<evidence type="ECO:0000313" key="2">
    <source>
        <dbReference type="EMBL" id="EGO54694.1"/>
    </source>
</evidence>
<dbReference type="AlphaFoldDB" id="F8MV69"/>
<proteinExistence type="predicted"/>
<keyword evidence="3" id="KW-1185">Reference proteome</keyword>
<dbReference type="InterPro" id="IPR005018">
    <property type="entry name" value="DOMON_domain"/>
</dbReference>
<accession>F8MV69</accession>
<dbReference type="VEuPathDB" id="FungiDB:NEUTE1DRAFT_118287"/>
<evidence type="ECO:0000313" key="3">
    <source>
        <dbReference type="Proteomes" id="UP000008065"/>
    </source>
</evidence>
<gene>
    <name evidence="2" type="ORF">NEUTE1DRAFT_118287</name>
</gene>
<organism evidence="2 3">
    <name type="scientific">Neurospora tetrasperma (strain FGSC 2508 / ATCC MYA-4615 / P0657)</name>
    <dbReference type="NCBI Taxonomy" id="510951"/>
    <lineage>
        <taxon>Eukaryota</taxon>
        <taxon>Fungi</taxon>
        <taxon>Dikarya</taxon>
        <taxon>Ascomycota</taxon>
        <taxon>Pezizomycotina</taxon>
        <taxon>Sordariomycetes</taxon>
        <taxon>Sordariomycetidae</taxon>
        <taxon>Sordariales</taxon>
        <taxon>Sordariaceae</taxon>
        <taxon>Neurospora</taxon>
    </lineage>
</organism>
<protein>
    <recommendedName>
        <fullName evidence="1">DOMON domain-containing protein</fullName>
    </recommendedName>
</protein>
<dbReference type="GeneID" id="20823517"/>
<feature type="domain" description="DOMON" evidence="1">
    <location>
        <begin position="6"/>
        <end position="56"/>
    </location>
</feature>